<protein>
    <submittedName>
        <fullName evidence="2">Uncharacterized protein</fullName>
    </submittedName>
</protein>
<evidence type="ECO:0000313" key="3">
    <source>
        <dbReference type="Proteomes" id="UP000180043"/>
    </source>
</evidence>
<evidence type="ECO:0000313" key="2">
    <source>
        <dbReference type="EMBL" id="OHU46107.1"/>
    </source>
</evidence>
<proteinExistence type="predicted"/>
<evidence type="ECO:0000256" key="1">
    <source>
        <dbReference type="SAM" id="MobiDB-lite"/>
    </source>
</evidence>
<dbReference type="EMBL" id="MLIQ01000049">
    <property type="protein sequence ID" value="OHU46107.1"/>
    <property type="molecule type" value="Genomic_DNA"/>
</dbReference>
<organism evidence="2 3">
    <name type="scientific">Mycobacteroides chelonae</name>
    <name type="common">Mycobacterium chelonae</name>
    <dbReference type="NCBI Taxonomy" id="1774"/>
    <lineage>
        <taxon>Bacteria</taxon>
        <taxon>Bacillati</taxon>
        <taxon>Actinomycetota</taxon>
        <taxon>Actinomycetes</taxon>
        <taxon>Mycobacteriales</taxon>
        <taxon>Mycobacteriaceae</taxon>
        <taxon>Mycobacteroides</taxon>
    </lineage>
</organism>
<comment type="caution">
    <text evidence="2">The sequence shown here is derived from an EMBL/GenBank/DDBJ whole genome shotgun (WGS) entry which is preliminary data.</text>
</comment>
<dbReference type="AlphaFoldDB" id="A0A1S1LKH6"/>
<name>A0A1S1LKH6_MYCCH</name>
<sequence>MGANHPAVYPAFRSSPLAAFYDEPVSVENGTTQITGTIDNIWRWFTDTATGIHVITPAGGGDHIVLGDTETWTVTHTATKQSYTHDGKSNPFVPEQSH</sequence>
<gene>
    <name evidence="2" type="ORF">BKG82_28415</name>
</gene>
<feature type="region of interest" description="Disordered" evidence="1">
    <location>
        <begin position="79"/>
        <end position="98"/>
    </location>
</feature>
<dbReference type="RefSeq" id="WP_070948129.1">
    <property type="nucleotide sequence ID" value="NZ_MLIQ01000049.1"/>
</dbReference>
<dbReference type="Proteomes" id="UP000180043">
    <property type="component" value="Unassembled WGS sequence"/>
</dbReference>
<accession>A0A1S1LKH6</accession>
<reference evidence="2 3" key="1">
    <citation type="submission" date="2016-10" db="EMBL/GenBank/DDBJ databases">
        <title>Evaluation of Human, Veterinary and Environmental Mycobacterium chelonae Isolates by Core Genome Phylogenomic Analysis, Targeted Gene Comparison, and Anti-microbial Susceptibility Patterns: A Tale of Mistaken Identities.</title>
        <authorList>
            <person name="Fogelson S.B."/>
            <person name="Camus A.C."/>
            <person name="Lorenz W."/>
            <person name="Vasireddy R."/>
            <person name="Vasireddy S."/>
            <person name="Smith T."/>
            <person name="Brown-Elliott B.A."/>
            <person name="Wallace R.J.Jr."/>
            <person name="Hasan N.A."/>
            <person name="Reischl U."/>
            <person name="Sanchez S."/>
        </authorList>
    </citation>
    <scope>NUCLEOTIDE SEQUENCE [LARGE SCALE GENOMIC DNA]</scope>
    <source>
        <strain evidence="2 3">15515</strain>
    </source>
</reference>